<evidence type="ECO:0000313" key="1">
    <source>
        <dbReference type="EMBL" id="CDX25219.1"/>
    </source>
</evidence>
<accession>A0A090EC43</accession>
<dbReference type="SUPFAM" id="SSF47240">
    <property type="entry name" value="Ferritin-like"/>
    <property type="match status" value="1"/>
</dbReference>
<dbReference type="InterPro" id="IPR047114">
    <property type="entry name" value="YciF"/>
</dbReference>
<protein>
    <submittedName>
        <fullName evidence="1">Uncharacterized protein</fullName>
    </submittedName>
</protein>
<dbReference type="EMBL" id="CCMZ01000050">
    <property type="protein sequence ID" value="CDX25219.1"/>
    <property type="molecule type" value="Genomic_DNA"/>
</dbReference>
<dbReference type="Proteomes" id="UP000045285">
    <property type="component" value="Unassembled WGS sequence"/>
</dbReference>
<sequence>MAESREWLVQWLRDAHAMEEQAETMLSGQLSRIDSYPELSERIRSHLEETKEQARRLKACLDSLDEGSSMLKDAGGTLTATAQSISGVFAGDEVMKGSLASYTFEHMEIASYTILIAAANAVGEAEIAHVCEQNLHEEEAMAEWLKSNLPQVTEQFLARADADSDSAKR</sequence>
<dbReference type="AlphaFoldDB" id="A0A090EC43"/>
<keyword evidence="2" id="KW-1185">Reference proteome</keyword>
<dbReference type="Gene3D" id="1.20.1260.10">
    <property type="match status" value="1"/>
</dbReference>
<gene>
    <name evidence="1" type="ORF">MPL3356_540005</name>
</gene>
<dbReference type="InterPro" id="IPR012347">
    <property type="entry name" value="Ferritin-like"/>
</dbReference>
<evidence type="ECO:0000313" key="2">
    <source>
        <dbReference type="Proteomes" id="UP000045285"/>
    </source>
</evidence>
<name>A0A090EC43_MESPL</name>
<dbReference type="InterPro" id="IPR010287">
    <property type="entry name" value="DUF892_YciF-like"/>
</dbReference>
<reference evidence="2" key="1">
    <citation type="submission" date="2014-08" db="EMBL/GenBank/DDBJ databases">
        <authorList>
            <person name="Moulin L."/>
        </authorList>
    </citation>
    <scope>NUCLEOTIDE SEQUENCE [LARGE SCALE GENOMIC DNA]</scope>
</reference>
<dbReference type="PANTHER" id="PTHR30565">
    <property type="entry name" value="PROTEIN YCIF"/>
    <property type="match status" value="1"/>
</dbReference>
<dbReference type="PANTHER" id="PTHR30565:SF9">
    <property type="entry name" value="PROTEIN YCIF"/>
    <property type="match status" value="1"/>
</dbReference>
<dbReference type="InterPro" id="IPR009078">
    <property type="entry name" value="Ferritin-like_SF"/>
</dbReference>
<organism evidence="1 2">
    <name type="scientific">Mesorhizobium plurifarium</name>
    <dbReference type="NCBI Taxonomy" id="69974"/>
    <lineage>
        <taxon>Bacteria</taxon>
        <taxon>Pseudomonadati</taxon>
        <taxon>Pseudomonadota</taxon>
        <taxon>Alphaproteobacteria</taxon>
        <taxon>Hyphomicrobiales</taxon>
        <taxon>Phyllobacteriaceae</taxon>
        <taxon>Mesorhizobium</taxon>
    </lineage>
</organism>
<proteinExistence type="predicted"/>
<dbReference type="Pfam" id="PF05974">
    <property type="entry name" value="DUF892"/>
    <property type="match status" value="1"/>
</dbReference>